<proteinExistence type="predicted"/>
<dbReference type="Proteomes" id="UP001558534">
    <property type="component" value="Unassembled WGS sequence"/>
</dbReference>
<comment type="caution">
    <text evidence="1">The sequence shown here is derived from an EMBL/GenBank/DDBJ whole genome shotgun (WGS) entry which is preliminary data.</text>
</comment>
<dbReference type="RefSeq" id="WP_368637281.1">
    <property type="nucleotide sequence ID" value="NZ_JBFRHK010000010.1"/>
</dbReference>
<evidence type="ECO:0000313" key="1">
    <source>
        <dbReference type="EMBL" id="MEX3746656.1"/>
    </source>
</evidence>
<evidence type="ECO:0000313" key="2">
    <source>
        <dbReference type="Proteomes" id="UP001558534"/>
    </source>
</evidence>
<dbReference type="EMBL" id="JBFRHK010000010">
    <property type="protein sequence ID" value="MEX3746656.1"/>
    <property type="molecule type" value="Genomic_DNA"/>
</dbReference>
<sequence length="239" mass="27742">MLSIQSTEQLTGARVSGDFWDLDELINAIYKITGDENKYYDYQGARFRILSVCYNLRLATKGEHQLEFVSNGLNKSVLTQHGLIFPNKNVYFATEVLWPELIFTAIALNDFIRLHQELIDSSDWNMDIAAVRKFQSAVAECLEQELKEEEYLVFIRMLHTKSPLTFRYATQYVDLLNLEYIQLDLEARKAHLASFALRLMLEDDEYVALKSQLMKAAITTKKALHEIEITAKYPETILW</sequence>
<organism evidence="1 2">
    <name type="scientific">Lysinibacillus xylanilyticus</name>
    <dbReference type="NCBI Taxonomy" id="582475"/>
    <lineage>
        <taxon>Bacteria</taxon>
        <taxon>Bacillati</taxon>
        <taxon>Bacillota</taxon>
        <taxon>Bacilli</taxon>
        <taxon>Bacillales</taxon>
        <taxon>Bacillaceae</taxon>
        <taxon>Lysinibacillus</taxon>
    </lineage>
</organism>
<accession>A0ABV3W0G7</accession>
<dbReference type="Pfam" id="PF21845">
    <property type="entry name" value="DUF6904"/>
    <property type="match status" value="1"/>
</dbReference>
<keyword evidence="2" id="KW-1185">Reference proteome</keyword>
<name>A0ABV3W0G7_9BACI</name>
<dbReference type="InterPro" id="IPR054199">
    <property type="entry name" value="DUF6904"/>
</dbReference>
<reference evidence="1 2" key="1">
    <citation type="submission" date="2024-07" db="EMBL/GenBank/DDBJ databases">
        <title>Characterization of a bacterium isolated from hydrolysated instant sea cucumber by whole-genome sequencing and metabolomics.</title>
        <authorList>
            <person name="Luo X."/>
            <person name="Zhang Z."/>
            <person name="Zheng Z."/>
            <person name="Zhang W."/>
            <person name="Ming T."/>
            <person name="Jiao L."/>
            <person name="Su X."/>
            <person name="Kong F."/>
            <person name="Xu J."/>
        </authorList>
    </citation>
    <scope>NUCLEOTIDE SEQUENCE [LARGE SCALE GENOMIC DNA]</scope>
    <source>
        <strain evidence="1 2">XL-2024</strain>
    </source>
</reference>
<protein>
    <submittedName>
        <fullName evidence="1">Uncharacterized protein</fullName>
    </submittedName>
</protein>
<gene>
    <name evidence="1" type="ORF">AB1300_16150</name>
</gene>